<dbReference type="PANTHER" id="PTHR43877">
    <property type="entry name" value="AMINOALKYLPHOSPHONATE N-ACETYLTRANSFERASE-RELATED-RELATED"/>
    <property type="match status" value="1"/>
</dbReference>
<dbReference type="InterPro" id="IPR016181">
    <property type="entry name" value="Acyl_CoA_acyltransferase"/>
</dbReference>
<evidence type="ECO:0000256" key="2">
    <source>
        <dbReference type="ARBA" id="ARBA00023315"/>
    </source>
</evidence>
<keyword evidence="1" id="KW-0808">Transferase</keyword>
<evidence type="ECO:0000256" key="1">
    <source>
        <dbReference type="ARBA" id="ARBA00022679"/>
    </source>
</evidence>
<comment type="caution">
    <text evidence="4">The sequence shown here is derived from an EMBL/GenBank/DDBJ whole genome shotgun (WGS) entry which is preliminary data.</text>
</comment>
<sequence>MLKAPQNVADRARANFPNLLAHPPRRKTQQGLLYSENGVCVIVDTDQGRLFVGNVSNRVPRCFQSQLVLQCAPAMASETLSPTPGSSVVVTAVPYSHPDAIALVAAQREELAQRYGHPYSELGQAPSDSDVAAFVVAYVYNDTLQREEPIACGGLRAYDYGAAGMGELKRMFVRKDSRGGRLQAGAKVLTELERVARETLGWNRLVLETGALLVEAERFYTKHGYGRIENFGPYIGASNSLCFAKDLS</sequence>
<gene>
    <name evidence="4" type="ORF">BP5796_13001</name>
</gene>
<accession>A0A3D8Q698</accession>
<dbReference type="PROSITE" id="PS51186">
    <property type="entry name" value="GNAT"/>
    <property type="match status" value="1"/>
</dbReference>
<reference evidence="4 5" key="1">
    <citation type="journal article" date="2018" name="IMA Fungus">
        <title>IMA Genome-F 9: Draft genome sequence of Annulohypoxylon stygium, Aspergillus mulundensis, Berkeleyomyces basicola (syn. Thielaviopsis basicola), Ceratocystis smalleyi, two Cercospora beticola strains, Coleophoma cylindrospora, Fusarium fracticaudum, Phialophora cf. hyalina, and Morchella septimelata.</title>
        <authorList>
            <person name="Wingfield B.D."/>
            <person name="Bills G.F."/>
            <person name="Dong Y."/>
            <person name="Huang W."/>
            <person name="Nel W.J."/>
            <person name="Swalarsk-Parry B.S."/>
            <person name="Vaghefi N."/>
            <person name="Wilken P.M."/>
            <person name="An Z."/>
            <person name="de Beer Z.W."/>
            <person name="De Vos L."/>
            <person name="Chen L."/>
            <person name="Duong T.A."/>
            <person name="Gao Y."/>
            <person name="Hammerbacher A."/>
            <person name="Kikkert J.R."/>
            <person name="Li Y."/>
            <person name="Li H."/>
            <person name="Li K."/>
            <person name="Li Q."/>
            <person name="Liu X."/>
            <person name="Ma X."/>
            <person name="Naidoo K."/>
            <person name="Pethybridge S.J."/>
            <person name="Sun J."/>
            <person name="Steenkamp E.T."/>
            <person name="van der Nest M.A."/>
            <person name="van Wyk S."/>
            <person name="Wingfield M.J."/>
            <person name="Xiong C."/>
            <person name="Yue Q."/>
            <person name="Zhang X."/>
        </authorList>
    </citation>
    <scope>NUCLEOTIDE SEQUENCE [LARGE SCALE GENOMIC DNA]</scope>
    <source>
        <strain evidence="4 5">BP5796</strain>
    </source>
</reference>
<dbReference type="Gene3D" id="3.40.630.30">
    <property type="match status" value="1"/>
</dbReference>
<dbReference type="EMBL" id="PDLN01000024">
    <property type="protein sequence ID" value="RDW56934.1"/>
    <property type="molecule type" value="Genomic_DNA"/>
</dbReference>
<protein>
    <recommendedName>
        <fullName evidence="3">N-acetyltransferase domain-containing protein</fullName>
    </recommendedName>
</protein>
<evidence type="ECO:0000313" key="4">
    <source>
        <dbReference type="EMBL" id="RDW56934.1"/>
    </source>
</evidence>
<organism evidence="4 5">
    <name type="scientific">Coleophoma crateriformis</name>
    <dbReference type="NCBI Taxonomy" id="565419"/>
    <lineage>
        <taxon>Eukaryota</taxon>
        <taxon>Fungi</taxon>
        <taxon>Dikarya</taxon>
        <taxon>Ascomycota</taxon>
        <taxon>Pezizomycotina</taxon>
        <taxon>Leotiomycetes</taxon>
        <taxon>Helotiales</taxon>
        <taxon>Dermateaceae</taxon>
        <taxon>Coleophoma</taxon>
    </lineage>
</organism>
<dbReference type="InterPro" id="IPR000182">
    <property type="entry name" value="GNAT_dom"/>
</dbReference>
<keyword evidence="2" id="KW-0012">Acyltransferase</keyword>
<dbReference type="AlphaFoldDB" id="A0A3D8Q698"/>
<dbReference type="GO" id="GO:0016747">
    <property type="term" value="F:acyltransferase activity, transferring groups other than amino-acyl groups"/>
    <property type="evidence" value="ECO:0007669"/>
    <property type="project" value="InterPro"/>
</dbReference>
<dbReference type="Pfam" id="PF00583">
    <property type="entry name" value="Acetyltransf_1"/>
    <property type="match status" value="1"/>
</dbReference>
<keyword evidence="5" id="KW-1185">Reference proteome</keyword>
<dbReference type="OrthoDB" id="41532at2759"/>
<dbReference type="SUPFAM" id="SSF55729">
    <property type="entry name" value="Acyl-CoA N-acyltransferases (Nat)"/>
    <property type="match status" value="1"/>
</dbReference>
<dbReference type="InterPro" id="IPR050832">
    <property type="entry name" value="Bact_Acetyltransf"/>
</dbReference>
<proteinExistence type="predicted"/>
<dbReference type="PANTHER" id="PTHR43877:SF2">
    <property type="entry name" value="AMINOALKYLPHOSPHONATE N-ACETYLTRANSFERASE-RELATED"/>
    <property type="match status" value="1"/>
</dbReference>
<feature type="domain" description="N-acetyltransferase" evidence="3">
    <location>
        <begin position="90"/>
        <end position="248"/>
    </location>
</feature>
<evidence type="ECO:0000259" key="3">
    <source>
        <dbReference type="PROSITE" id="PS51186"/>
    </source>
</evidence>
<evidence type="ECO:0000313" key="5">
    <source>
        <dbReference type="Proteomes" id="UP000256328"/>
    </source>
</evidence>
<name>A0A3D8Q698_9HELO</name>
<dbReference type="Proteomes" id="UP000256328">
    <property type="component" value="Unassembled WGS sequence"/>
</dbReference>